<dbReference type="InterPro" id="IPR003331">
    <property type="entry name" value="UDP_GlcNAc_Epimerase_2_dom"/>
</dbReference>
<evidence type="ECO:0000313" key="2">
    <source>
        <dbReference type="EMBL" id="PXV93296.1"/>
    </source>
</evidence>
<feature type="domain" description="UDP-N-acetylglucosamine 2-epimerase" evidence="1">
    <location>
        <begin position="24"/>
        <end position="367"/>
    </location>
</feature>
<dbReference type="Gene3D" id="3.40.50.2000">
    <property type="entry name" value="Glycogen Phosphorylase B"/>
    <property type="match status" value="2"/>
</dbReference>
<dbReference type="PANTHER" id="PTHR43174:SF3">
    <property type="entry name" value="UDP-N-ACETYLGLUCOSAMINE 2-EPIMERASE"/>
    <property type="match status" value="1"/>
</dbReference>
<dbReference type="EMBL" id="QICS01000002">
    <property type="protein sequence ID" value="PXV93296.1"/>
    <property type="molecule type" value="Genomic_DNA"/>
</dbReference>
<dbReference type="RefSeq" id="WP_110290448.1">
    <property type="nucleotide sequence ID" value="NZ_QICS01000002.1"/>
</dbReference>
<dbReference type="Pfam" id="PF02350">
    <property type="entry name" value="Epimerase_2"/>
    <property type="match status" value="1"/>
</dbReference>
<dbReference type="CDD" id="cd03786">
    <property type="entry name" value="GTB_UDP-GlcNAc_2-Epimerase"/>
    <property type="match status" value="1"/>
</dbReference>
<dbReference type="InterPro" id="IPR029767">
    <property type="entry name" value="WecB-like"/>
</dbReference>
<dbReference type="AlphaFoldDB" id="A0A318EQS3"/>
<reference evidence="2 3" key="1">
    <citation type="submission" date="2018-05" db="EMBL/GenBank/DDBJ databases">
        <title>Genomic Encyclopedia of Type Strains, Phase IV (KMG-IV): sequencing the most valuable type-strain genomes for metagenomic binning, comparative biology and taxonomic classification.</title>
        <authorList>
            <person name="Goeker M."/>
        </authorList>
    </citation>
    <scope>NUCLEOTIDE SEQUENCE [LARGE SCALE GENOMIC DNA]</scope>
    <source>
        <strain evidence="2 3">DSM 28816</strain>
    </source>
</reference>
<dbReference type="GO" id="GO:0006047">
    <property type="term" value="P:UDP-N-acetylglucosamine metabolic process"/>
    <property type="evidence" value="ECO:0007669"/>
    <property type="project" value="InterPro"/>
</dbReference>
<organism evidence="2 3">
    <name type="scientific">Lachnotalea glycerini</name>
    <dbReference type="NCBI Taxonomy" id="1763509"/>
    <lineage>
        <taxon>Bacteria</taxon>
        <taxon>Bacillati</taxon>
        <taxon>Bacillota</taxon>
        <taxon>Clostridia</taxon>
        <taxon>Lachnospirales</taxon>
        <taxon>Lachnospiraceae</taxon>
        <taxon>Lachnotalea</taxon>
    </lineage>
</organism>
<sequence length="387" mass="43671">MKKICVVTGSRAEYGLLRRIMIRIKEDEDLELQLIVTGMHLDTRYGLTYHEIEQDGIQIDERIEMNLATDSASGICKSIGIEMIGLSEAYDRLKPDMLLLLGDRYEIFAAASASVFHKIPIAHIHGGEITEGAYDDCMRHAITKMSYLHFTSAKEYRQRVIQLGEEPERVYQVGALGIENIKKMKLLSRKELKDVLKLSLKQPYALVTLHPETLDNQQVENQFTILAKALEFYPKLYVIFTKSNSDTGGIRMNHLVEDYVNRNRKRAACFTSLGTLVYLSLMRHSQMVIGNSSSGILEAPYMKVPAIDIGSRQKGRVKPGSVIGCAYSTKEIIAAIQTAISFDWNKIEKGNPFEGEDTSSQIVTIMKNTLKSGINLKKKFYDMDKSL</sequence>
<proteinExistence type="predicted"/>
<dbReference type="PANTHER" id="PTHR43174">
    <property type="entry name" value="UDP-N-ACETYLGLUCOSAMINE 2-EPIMERASE"/>
    <property type="match status" value="1"/>
</dbReference>
<comment type="caution">
    <text evidence="2">The sequence shown here is derived from an EMBL/GenBank/DDBJ whole genome shotgun (WGS) entry which is preliminary data.</text>
</comment>
<dbReference type="SUPFAM" id="SSF53756">
    <property type="entry name" value="UDP-Glycosyltransferase/glycogen phosphorylase"/>
    <property type="match status" value="1"/>
</dbReference>
<dbReference type="Proteomes" id="UP000247523">
    <property type="component" value="Unassembled WGS sequence"/>
</dbReference>
<dbReference type="GO" id="GO:0004553">
    <property type="term" value="F:hydrolase activity, hydrolyzing O-glycosyl compounds"/>
    <property type="evidence" value="ECO:0007669"/>
    <property type="project" value="InterPro"/>
</dbReference>
<evidence type="ECO:0000313" key="3">
    <source>
        <dbReference type="Proteomes" id="UP000247523"/>
    </source>
</evidence>
<dbReference type="NCBIfam" id="TIGR03568">
    <property type="entry name" value="NeuC_NnaA"/>
    <property type="match status" value="1"/>
</dbReference>
<evidence type="ECO:0000259" key="1">
    <source>
        <dbReference type="Pfam" id="PF02350"/>
    </source>
</evidence>
<protein>
    <submittedName>
        <fullName evidence="2">UDP-N-acetylglucosamine 2-epimerase (Non-hydrolysing)/GDP/UDP-N,N'-diacetylbacillosamine 2-epimerase (Hydrolysing)</fullName>
    </submittedName>
</protein>
<gene>
    <name evidence="2" type="ORF">C8E03_10263</name>
</gene>
<accession>A0A318EQS3</accession>
<name>A0A318EQS3_9FIRM</name>
<dbReference type="InterPro" id="IPR020004">
    <property type="entry name" value="UDP-GlcNAc_Epase"/>
</dbReference>